<keyword evidence="3" id="KW-1185">Reference proteome</keyword>
<organism evidence="2 3">
    <name type="scientific">Cephalotrichum gorgonifer</name>
    <dbReference type="NCBI Taxonomy" id="2041049"/>
    <lineage>
        <taxon>Eukaryota</taxon>
        <taxon>Fungi</taxon>
        <taxon>Dikarya</taxon>
        <taxon>Ascomycota</taxon>
        <taxon>Pezizomycotina</taxon>
        <taxon>Sordariomycetes</taxon>
        <taxon>Hypocreomycetidae</taxon>
        <taxon>Microascales</taxon>
        <taxon>Microascaceae</taxon>
        <taxon>Cephalotrichum</taxon>
    </lineage>
</organism>
<comment type="caution">
    <text evidence="2">The sequence shown here is derived from an EMBL/GenBank/DDBJ whole genome shotgun (WGS) entry which is preliminary data.</text>
</comment>
<dbReference type="EMBL" id="ONZQ02000005">
    <property type="protein sequence ID" value="SPO01468.1"/>
    <property type="molecule type" value="Genomic_DNA"/>
</dbReference>
<feature type="region of interest" description="Disordered" evidence="1">
    <location>
        <begin position="1"/>
        <end position="41"/>
    </location>
</feature>
<protein>
    <recommendedName>
        <fullName evidence="4">Siroheme synthase</fullName>
    </recommendedName>
</protein>
<accession>A0AAE8SUM0</accession>
<evidence type="ECO:0000313" key="2">
    <source>
        <dbReference type="EMBL" id="SPO01468.1"/>
    </source>
</evidence>
<dbReference type="AlphaFoldDB" id="A0AAE8SUM0"/>
<evidence type="ECO:0000313" key="3">
    <source>
        <dbReference type="Proteomes" id="UP001187682"/>
    </source>
</evidence>
<feature type="compositionally biased region" description="Basic residues" evidence="1">
    <location>
        <begin position="1"/>
        <end position="17"/>
    </location>
</feature>
<dbReference type="InterPro" id="IPR025204">
    <property type="entry name" value="CENP-L"/>
</dbReference>
<sequence length="422" mass="46013">MPRAPRRRGGGRGRPSPRRAVSSPSPTPSEEEPRPPFFGTTFTTHRVSPLHIGGQPDDTTYLQTLGDRLRDTLIGDVVRGVYVGLDPGQGELGKAGSLESVSLRWIQIRDLFSKTDHDRRSPSLGSDAPVGIDALGALASKRGIWIDIQYENAECTGVLLPDLSEEDDRALPDQTWAASSAGGQVDPSHFVQLPLLLLRMPTPLKNIVVDWLASAFDCRINSLTLGTRSLVSILEMWLRDAALPSRGVSGKEIVLTIGFSLPQPRDAAEVDEDEEAVEKVQMGIRSIDVTIAPGDVQRFVRAGKAIALESDQTRPTLWTGDAKTRKWLAGGNDDDGWGWKQDERRDGVSPQPFMDAVARYLDHHLALNLFHPCVRITKVASPGFVLTESRVKVFETEDAKSVGALLGDVTARSMGSDLPSVF</sequence>
<proteinExistence type="predicted"/>
<evidence type="ECO:0008006" key="4">
    <source>
        <dbReference type="Google" id="ProtNLM"/>
    </source>
</evidence>
<dbReference type="Proteomes" id="UP001187682">
    <property type="component" value="Unassembled WGS sequence"/>
</dbReference>
<name>A0AAE8SUM0_9PEZI</name>
<evidence type="ECO:0000256" key="1">
    <source>
        <dbReference type="SAM" id="MobiDB-lite"/>
    </source>
</evidence>
<reference evidence="2" key="1">
    <citation type="submission" date="2018-03" db="EMBL/GenBank/DDBJ databases">
        <authorList>
            <person name="Guldener U."/>
        </authorList>
    </citation>
    <scope>NUCLEOTIDE SEQUENCE</scope>
</reference>
<gene>
    <name evidence="2" type="ORF">DNG_04141</name>
</gene>
<dbReference type="Pfam" id="PF13092">
    <property type="entry name" value="CENP-L"/>
    <property type="match status" value="1"/>
</dbReference>